<dbReference type="EMBL" id="BSOT01000005">
    <property type="protein sequence ID" value="GLR69479.1"/>
    <property type="molecule type" value="Genomic_DNA"/>
</dbReference>
<accession>A0AA37SVJ2</accession>
<dbReference type="Gene3D" id="2.160.20.120">
    <property type="match status" value="1"/>
</dbReference>
<sequence length="243" mass="25740">MKTNAYFNALCCSLVILSFAANAETIQEKELTLPTKGIKAFKIDASAGFLHVKGKAGISEILVEATLISDEFEDTDFTLNLEEKGNKAFLITKVGKRAPNYNAKIDLTVTVPNNLVLDIVDGSGEIKVDDFTNNVRVDDGSGSMQLTNIRGELNVEDGSGKIIIQNIGGDLRLDDGSGSVEITDVKGDVRVEDGSGSITLRGIDGHVIVDDGSGSINVDGAKSFTLIDDGSGSVNLSNVKERS</sequence>
<keyword evidence="3" id="KW-1185">Reference proteome</keyword>
<dbReference type="Proteomes" id="UP001156601">
    <property type="component" value="Unassembled WGS sequence"/>
</dbReference>
<reference evidence="2" key="1">
    <citation type="journal article" date="2014" name="Int. J. Syst. Evol. Microbiol.">
        <title>Complete genome sequence of Corynebacterium casei LMG S-19264T (=DSM 44701T), isolated from a smear-ripened cheese.</title>
        <authorList>
            <consortium name="US DOE Joint Genome Institute (JGI-PGF)"/>
            <person name="Walter F."/>
            <person name="Albersmeier A."/>
            <person name="Kalinowski J."/>
            <person name="Ruckert C."/>
        </authorList>
    </citation>
    <scope>NUCLEOTIDE SEQUENCE</scope>
    <source>
        <strain evidence="2">NBRC 110023</strain>
    </source>
</reference>
<evidence type="ECO:0000256" key="1">
    <source>
        <dbReference type="SAM" id="SignalP"/>
    </source>
</evidence>
<feature type="signal peptide" evidence="1">
    <location>
        <begin position="1"/>
        <end position="23"/>
    </location>
</feature>
<organism evidence="2 3">
    <name type="scientific">Agaribacter marinus</name>
    <dbReference type="NCBI Taxonomy" id="1431249"/>
    <lineage>
        <taxon>Bacteria</taxon>
        <taxon>Pseudomonadati</taxon>
        <taxon>Pseudomonadota</taxon>
        <taxon>Gammaproteobacteria</taxon>
        <taxon>Alteromonadales</taxon>
        <taxon>Alteromonadaceae</taxon>
        <taxon>Agaribacter</taxon>
    </lineage>
</organism>
<keyword evidence="1" id="KW-0732">Signal</keyword>
<name>A0AA37SVJ2_9ALTE</name>
<dbReference type="AlphaFoldDB" id="A0AA37SVJ2"/>
<feature type="chain" id="PRO_5041341298" description="Adhesin domain-containing protein" evidence="1">
    <location>
        <begin position="24"/>
        <end position="243"/>
    </location>
</feature>
<comment type="caution">
    <text evidence="2">The sequence shown here is derived from an EMBL/GenBank/DDBJ whole genome shotgun (WGS) entry which is preliminary data.</text>
</comment>
<proteinExistence type="predicted"/>
<evidence type="ECO:0000313" key="2">
    <source>
        <dbReference type="EMBL" id="GLR69479.1"/>
    </source>
</evidence>
<gene>
    <name evidence="2" type="ORF">GCM10007852_03870</name>
</gene>
<evidence type="ECO:0000313" key="3">
    <source>
        <dbReference type="Proteomes" id="UP001156601"/>
    </source>
</evidence>
<protein>
    <recommendedName>
        <fullName evidence="4">Adhesin domain-containing protein</fullName>
    </recommendedName>
</protein>
<dbReference type="RefSeq" id="WP_284215808.1">
    <property type="nucleotide sequence ID" value="NZ_BSOT01000005.1"/>
</dbReference>
<reference evidence="2" key="2">
    <citation type="submission" date="2023-01" db="EMBL/GenBank/DDBJ databases">
        <title>Draft genome sequence of Agaribacter marinus strain NBRC 110023.</title>
        <authorList>
            <person name="Sun Q."/>
            <person name="Mori K."/>
        </authorList>
    </citation>
    <scope>NUCLEOTIDE SEQUENCE</scope>
    <source>
        <strain evidence="2">NBRC 110023</strain>
    </source>
</reference>
<evidence type="ECO:0008006" key="4">
    <source>
        <dbReference type="Google" id="ProtNLM"/>
    </source>
</evidence>